<evidence type="ECO:0000259" key="1">
    <source>
        <dbReference type="Pfam" id="PF00144"/>
    </source>
</evidence>
<feature type="domain" description="Beta-lactamase-related" evidence="1">
    <location>
        <begin position="68"/>
        <end position="398"/>
    </location>
</feature>
<proteinExistence type="predicted"/>
<dbReference type="InterPro" id="IPR001466">
    <property type="entry name" value="Beta-lactam-related"/>
</dbReference>
<dbReference type="EMBL" id="CP035544">
    <property type="protein sequence ID" value="QBA65596.1"/>
    <property type="molecule type" value="Genomic_DNA"/>
</dbReference>
<sequence>MYRIKITIGIAVVIFVLMSLTSGFDKPATNTTSFKPVASIEHKSTSIDPMLVMEYKWQKEELRKAVTEYFEKALASGRIIGAGVSIVMGDSTVISEGFGKRSIKTDKKVDAHTVFRLGSLSKGFTGLLAAHVIDEGKIEREAKVADYLPNFKLGDKQNTSRITFANLLSHSTGAPYHSYTNLVEAGLPLLKIAEQFRVVQPISAPGEIYSYQNALFALSGEIIYKATGEEIREALQARFFNPLQMCTVNMDYESLQDNINVAIPHSKWRRTWRAKKLNDHYYNAVAAGGINASSLDMAKWMKLLLGRHPEIMKKNAIEKAFKPVVEIKGRSKYYQRWPGHKSSHYGFGWRIHKYQENQGESEKTIWHHGGSVNGFRNEIAVYPDDDLGICVLLNSHSRIASTVIPDLHRIIAQVRQSTPSEMASNYFSE</sequence>
<name>A0A411ED92_9FLAO</name>
<dbReference type="Proteomes" id="UP000290889">
    <property type="component" value="Chromosome"/>
</dbReference>
<evidence type="ECO:0000313" key="2">
    <source>
        <dbReference type="EMBL" id="QBA65596.1"/>
    </source>
</evidence>
<keyword evidence="3" id="KW-1185">Reference proteome</keyword>
<reference evidence="2 3" key="1">
    <citation type="submission" date="2019-01" db="EMBL/GenBank/DDBJ databases">
        <title>Muriicola soli sp. nov., isolated from soil.</title>
        <authorList>
            <person name="Kang H.J."/>
            <person name="Kim S.B."/>
        </authorList>
    </citation>
    <scope>NUCLEOTIDE SEQUENCE [LARGE SCALE GENOMIC DNA]</scope>
    <source>
        <strain evidence="2 3">MMS17-SY002</strain>
    </source>
</reference>
<keyword evidence="2" id="KW-0378">Hydrolase</keyword>
<gene>
    <name evidence="2" type="ORF">EQY75_05620</name>
</gene>
<dbReference type="SUPFAM" id="SSF56601">
    <property type="entry name" value="beta-lactamase/transpeptidase-like"/>
    <property type="match status" value="1"/>
</dbReference>
<organism evidence="2 3">
    <name type="scientific">Muriicola soli</name>
    <dbReference type="NCBI Taxonomy" id="2507538"/>
    <lineage>
        <taxon>Bacteria</taxon>
        <taxon>Pseudomonadati</taxon>
        <taxon>Bacteroidota</taxon>
        <taxon>Flavobacteriia</taxon>
        <taxon>Flavobacteriales</taxon>
        <taxon>Flavobacteriaceae</taxon>
        <taxon>Muriicola</taxon>
    </lineage>
</organism>
<dbReference type="InterPro" id="IPR012338">
    <property type="entry name" value="Beta-lactam/transpept-like"/>
</dbReference>
<accession>A0A411ED92</accession>
<dbReference type="PANTHER" id="PTHR46825">
    <property type="entry name" value="D-ALANYL-D-ALANINE-CARBOXYPEPTIDASE/ENDOPEPTIDASE AMPH"/>
    <property type="match status" value="1"/>
</dbReference>
<dbReference type="Pfam" id="PF00144">
    <property type="entry name" value="Beta-lactamase"/>
    <property type="match status" value="1"/>
</dbReference>
<dbReference type="GO" id="GO:0016787">
    <property type="term" value="F:hydrolase activity"/>
    <property type="evidence" value="ECO:0007669"/>
    <property type="project" value="UniProtKB-KW"/>
</dbReference>
<dbReference type="PANTHER" id="PTHR46825:SF15">
    <property type="entry name" value="BETA-LACTAMASE-RELATED DOMAIN-CONTAINING PROTEIN"/>
    <property type="match status" value="1"/>
</dbReference>
<dbReference type="InterPro" id="IPR050491">
    <property type="entry name" value="AmpC-like"/>
</dbReference>
<dbReference type="Gene3D" id="3.40.710.10">
    <property type="entry name" value="DD-peptidase/beta-lactamase superfamily"/>
    <property type="match status" value="1"/>
</dbReference>
<protein>
    <submittedName>
        <fullName evidence="2">Class A beta-lactamase-related serine hydrolase</fullName>
    </submittedName>
</protein>
<dbReference type="KEGG" id="mur:EQY75_05620"/>
<evidence type="ECO:0000313" key="3">
    <source>
        <dbReference type="Proteomes" id="UP000290889"/>
    </source>
</evidence>
<dbReference type="OrthoDB" id="1522765at2"/>
<dbReference type="AlphaFoldDB" id="A0A411ED92"/>